<feature type="region of interest" description="Disordered" evidence="2">
    <location>
        <begin position="501"/>
        <end position="530"/>
    </location>
</feature>
<dbReference type="Gene3D" id="3.40.50.2000">
    <property type="entry name" value="Glycogen Phosphorylase B"/>
    <property type="match status" value="1"/>
</dbReference>
<evidence type="ECO:0000313" key="4">
    <source>
        <dbReference type="Proteomes" id="UP000033618"/>
    </source>
</evidence>
<comment type="caution">
    <text evidence="3">The sequence shown here is derived from an EMBL/GenBank/DDBJ whole genome shotgun (WGS) entry which is preliminary data.</text>
</comment>
<feature type="compositionally biased region" description="Polar residues" evidence="2">
    <location>
        <begin position="512"/>
        <end position="524"/>
    </location>
</feature>
<feature type="compositionally biased region" description="Low complexity" evidence="2">
    <location>
        <begin position="152"/>
        <end position="165"/>
    </location>
</feature>
<dbReference type="PANTHER" id="PTHR44998">
    <property type="match status" value="1"/>
</dbReference>
<dbReference type="RefSeq" id="WP_024901638.1">
    <property type="nucleotide sequence ID" value="NZ_CADFGU010000013.1"/>
</dbReference>
<dbReference type="PROSITE" id="PS50005">
    <property type="entry name" value="TPR"/>
    <property type="match status" value="3"/>
</dbReference>
<dbReference type="Gene3D" id="1.25.40.10">
    <property type="entry name" value="Tetratricopeptide repeat domain"/>
    <property type="match status" value="2"/>
</dbReference>
<protein>
    <recommendedName>
        <fullName evidence="5">Bacterial transcriptional activator domain-containing protein</fullName>
    </recommendedName>
</protein>
<evidence type="ECO:0000256" key="1">
    <source>
        <dbReference type="PROSITE-ProRule" id="PRU00339"/>
    </source>
</evidence>
<dbReference type="EMBL" id="LAQU01000037">
    <property type="protein sequence ID" value="KKB61603.1"/>
    <property type="molecule type" value="Genomic_DNA"/>
</dbReference>
<evidence type="ECO:0000256" key="2">
    <source>
        <dbReference type="SAM" id="MobiDB-lite"/>
    </source>
</evidence>
<proteinExistence type="predicted"/>
<dbReference type="AlphaFoldDB" id="A0A0F5JUS7"/>
<keyword evidence="1" id="KW-0802">TPR repeat</keyword>
<feature type="repeat" description="TPR" evidence="1">
    <location>
        <begin position="267"/>
        <end position="300"/>
    </location>
</feature>
<dbReference type="PANTHER" id="PTHR44998:SF1">
    <property type="entry name" value="UDP-N-ACETYLGLUCOSAMINE--PEPTIDE N-ACETYLGLUCOSAMINYLTRANSFERASE 110 KDA SUBUNIT"/>
    <property type="match status" value="1"/>
</dbReference>
<dbReference type="InterPro" id="IPR019734">
    <property type="entry name" value="TPR_rpt"/>
</dbReference>
<dbReference type="SUPFAM" id="SSF53756">
    <property type="entry name" value="UDP-Glycosyltransferase/glycogen phosphorylase"/>
    <property type="match status" value="1"/>
</dbReference>
<dbReference type="Pfam" id="PF13432">
    <property type="entry name" value="TPR_16"/>
    <property type="match status" value="3"/>
</dbReference>
<feature type="repeat" description="TPR" evidence="1">
    <location>
        <begin position="301"/>
        <end position="334"/>
    </location>
</feature>
<gene>
    <name evidence="3" type="ORF">WM40_22315</name>
</gene>
<evidence type="ECO:0008006" key="5">
    <source>
        <dbReference type="Google" id="ProtNLM"/>
    </source>
</evidence>
<dbReference type="OrthoDB" id="9814129at2"/>
<feature type="region of interest" description="Disordered" evidence="2">
    <location>
        <begin position="142"/>
        <end position="184"/>
    </location>
</feature>
<dbReference type="Proteomes" id="UP000033618">
    <property type="component" value="Unassembled WGS sequence"/>
</dbReference>
<feature type="repeat" description="TPR" evidence="1">
    <location>
        <begin position="369"/>
        <end position="402"/>
    </location>
</feature>
<dbReference type="InterPro" id="IPR011990">
    <property type="entry name" value="TPR-like_helical_dom_sf"/>
</dbReference>
<sequence>MSDALLAAALDAHRRGQCDLAAEHYDALSTNSTLPTRLRADAFYWRGVLALQQAAPATMHRERDRAPSTKPIDLLNIALRAFDAALALHPAHPAAHLNRGHVYRQQANRDAARSAYTTAIALCGIPLSGLKIANPAWNNDAARHHKTRESDAPSASTAPDATTSAINAAPPLPSDADTPRSAAPDRNVAAAALSALGSLQMEDAGEGVADRFGTLLHALSCFDMALQCTTAAAATHDQRGLVLAALGRYADAETAHRNALARQPGHPGFINNIGVALKAQGQLDAAAAAFRDALRITPAFVPALINLGQTVALQGEYDQATAPLLRAAQLAPDLDLVHCELAQAFLAQGVHDAALHHAERAVAVAPHGPIGWQNLGAARFENGDSTGAAKAFDRVIALTPLPARVAAAVSLQGQASADLQRAVAYHDGTDPAVALAPVYALARFSRACLLLSDGGSPAGWRHFEARLALRAGDRRVAAPMGADGRPLPRWLGEPVSQHRMPVPARRGAKGTGQVSDAHSATQPQPSDPDTEACYMRLPGRTLLVLAEQGYGDTMQFLRFIGCLTARGANVVLALQPALRPLLAHNGAAIDSMRTRRLTVITRDVDTPPPNVDAYCHIGSIPACLRLGRLPRPGDAGTWTTPYLFAERAAPQVDTATHAALPGREADTAPSRGALAKTVLLRGTKAGAMQTALVPAQPRKIGFAWSGRRPNSAASPSRDDEDNAPVRFDKRAIPLDELAPLLYQANTEWHPLQTDIRDDEYALLDALSAHARIVVPERPAEDFAITAQRIAALDHVVTIDTSIAHLAGAMGKPTTLLLSCVADWRWCGSRTQENRSGSDAGTTGIPDTSLWYPSIRIVRQPRNGDWHTVIEHVAALLEQDRPEVLRAS</sequence>
<feature type="region of interest" description="Disordered" evidence="2">
    <location>
        <begin position="703"/>
        <end position="723"/>
    </location>
</feature>
<dbReference type="SUPFAM" id="SSF48452">
    <property type="entry name" value="TPR-like"/>
    <property type="match status" value="2"/>
</dbReference>
<keyword evidence="4" id="KW-1185">Reference proteome</keyword>
<dbReference type="SMART" id="SM00028">
    <property type="entry name" value="TPR"/>
    <property type="match status" value="6"/>
</dbReference>
<dbReference type="PATRIC" id="fig|28092.6.peg.5243"/>
<accession>A0A0F5JUS7</accession>
<evidence type="ECO:0000313" key="3">
    <source>
        <dbReference type="EMBL" id="KKB61603.1"/>
    </source>
</evidence>
<dbReference type="STRING" id="28092.WM40_22315"/>
<organism evidence="3 4">
    <name type="scientific">Robbsia andropogonis</name>
    <dbReference type="NCBI Taxonomy" id="28092"/>
    <lineage>
        <taxon>Bacteria</taxon>
        <taxon>Pseudomonadati</taxon>
        <taxon>Pseudomonadota</taxon>
        <taxon>Betaproteobacteria</taxon>
        <taxon>Burkholderiales</taxon>
        <taxon>Burkholderiaceae</taxon>
        <taxon>Robbsia</taxon>
    </lineage>
</organism>
<reference evidence="3 4" key="1">
    <citation type="submission" date="2015-03" db="EMBL/GenBank/DDBJ databases">
        <title>Draft Genome Sequence of Burkholderia andropogonis type strain ICMP2807, isolated from Sorghum bicolor.</title>
        <authorList>
            <person name="Lopes-Santos L."/>
            <person name="Castro D.B."/>
            <person name="Ottoboni L.M."/>
            <person name="Park D."/>
            <person name="Weirc B.S."/>
            <person name="Destefano S.A."/>
        </authorList>
    </citation>
    <scope>NUCLEOTIDE SEQUENCE [LARGE SCALE GENOMIC DNA]</scope>
    <source>
        <strain evidence="3 4">ICMP2807</strain>
    </source>
</reference>
<name>A0A0F5JUS7_9BURK</name>